<feature type="chain" id="PRO_5005845408" description="DUF3888 domain-containing protein" evidence="1">
    <location>
        <begin position="25"/>
        <end position="130"/>
    </location>
</feature>
<keyword evidence="3" id="KW-1185">Reference proteome</keyword>
<evidence type="ECO:0000313" key="3">
    <source>
        <dbReference type="Proteomes" id="UP000037688"/>
    </source>
</evidence>
<dbReference type="OrthoDB" id="2655779at2"/>
<dbReference type="PATRIC" id="fig|1705561.3.peg.2896"/>
<dbReference type="RefSeq" id="WP_053781509.1">
    <property type="nucleotide sequence ID" value="NZ_LITU01000059.1"/>
</dbReference>
<dbReference type="EMBL" id="LITU01000059">
    <property type="protein sequence ID" value="KOY15897.1"/>
    <property type="molecule type" value="Genomic_DNA"/>
</dbReference>
<proteinExistence type="predicted"/>
<sequence length="130" mass="14740">MIKLILTIVLALGLTSLIETPASGEETLPVTDTTQCSLIQQALIIELNPQIMSILRQKYHNNFLFANVHVLPIKSLDDSEFEFILEMTVMKGEQPEKVQMTFRRDGLNGYMVAHLNVFTPEKHDLTNGKR</sequence>
<organism evidence="2 3">
    <name type="scientific">Paenibacillus xylanivorans</name>
    <dbReference type="NCBI Taxonomy" id="1705561"/>
    <lineage>
        <taxon>Bacteria</taxon>
        <taxon>Bacillati</taxon>
        <taxon>Bacillota</taxon>
        <taxon>Bacilli</taxon>
        <taxon>Bacillales</taxon>
        <taxon>Paenibacillaceae</taxon>
        <taxon>Paenibacillus</taxon>
    </lineage>
</organism>
<dbReference type="Proteomes" id="UP000037688">
    <property type="component" value="Unassembled WGS sequence"/>
</dbReference>
<comment type="caution">
    <text evidence="2">The sequence shown here is derived from an EMBL/GenBank/DDBJ whole genome shotgun (WGS) entry which is preliminary data.</text>
</comment>
<dbReference type="AlphaFoldDB" id="A0A0N0C4K1"/>
<protein>
    <recommendedName>
        <fullName evidence="4">DUF3888 domain-containing protein</fullName>
    </recommendedName>
</protein>
<accession>A0A0N0C4K1</accession>
<evidence type="ECO:0000313" key="2">
    <source>
        <dbReference type="EMBL" id="KOY15897.1"/>
    </source>
</evidence>
<evidence type="ECO:0008006" key="4">
    <source>
        <dbReference type="Google" id="ProtNLM"/>
    </source>
</evidence>
<reference evidence="2 3" key="1">
    <citation type="submission" date="2015-08" db="EMBL/GenBank/DDBJ databases">
        <title>Draft genome sequence of cellulolytic and xylanolytic Paenibacillus sp. A59, isolated from a decaying forest soil from Patagonia, Argentina.</title>
        <authorList>
            <person name="Ghio S."/>
            <person name="Caceres A.M."/>
            <person name="Talia P."/>
            <person name="Grasso D."/>
            <person name="Campos E."/>
        </authorList>
    </citation>
    <scope>NUCLEOTIDE SEQUENCE [LARGE SCALE GENOMIC DNA]</scope>
    <source>
        <strain evidence="2 3">A59</strain>
    </source>
</reference>
<evidence type="ECO:0000256" key="1">
    <source>
        <dbReference type="SAM" id="SignalP"/>
    </source>
</evidence>
<keyword evidence="1" id="KW-0732">Signal</keyword>
<name>A0A0N0C4K1_9BACL</name>
<gene>
    <name evidence="2" type="ORF">AMS66_14815</name>
</gene>
<feature type="signal peptide" evidence="1">
    <location>
        <begin position="1"/>
        <end position="24"/>
    </location>
</feature>